<feature type="signal peptide" evidence="1">
    <location>
        <begin position="1"/>
        <end position="23"/>
    </location>
</feature>
<dbReference type="EMBL" id="LOTQ01000025">
    <property type="protein sequence ID" value="KVA06442.1"/>
    <property type="molecule type" value="Genomic_DNA"/>
</dbReference>
<gene>
    <name evidence="2" type="ORF">WI41_16795</name>
</gene>
<feature type="chain" id="PRO_5043010947" description="Secreted protein" evidence="1">
    <location>
        <begin position="24"/>
        <end position="66"/>
    </location>
</feature>
<dbReference type="AlphaFoldDB" id="A0AAP1C589"/>
<dbReference type="Proteomes" id="UP000056450">
    <property type="component" value="Unassembled WGS sequence"/>
</dbReference>
<comment type="caution">
    <text evidence="2">The sequence shown here is derived from an EMBL/GenBank/DDBJ whole genome shotgun (WGS) entry which is preliminary data.</text>
</comment>
<organism evidence="2 3">
    <name type="scientific">Burkholderia latens</name>
    <dbReference type="NCBI Taxonomy" id="488446"/>
    <lineage>
        <taxon>Bacteria</taxon>
        <taxon>Pseudomonadati</taxon>
        <taxon>Pseudomonadota</taxon>
        <taxon>Betaproteobacteria</taxon>
        <taxon>Burkholderiales</taxon>
        <taxon>Burkholderiaceae</taxon>
        <taxon>Burkholderia</taxon>
        <taxon>Burkholderia cepacia complex</taxon>
    </lineage>
</organism>
<evidence type="ECO:0000313" key="2">
    <source>
        <dbReference type="EMBL" id="KVA06442.1"/>
    </source>
</evidence>
<proteinExistence type="predicted"/>
<evidence type="ECO:0008006" key="4">
    <source>
        <dbReference type="Google" id="ProtNLM"/>
    </source>
</evidence>
<sequence>MIIAFRLAAPFGHGVLVATCALAGDTSPAPEPLSRSAMRSTRTVWRWTTRHSLKRAAQRVHATHAA</sequence>
<evidence type="ECO:0000313" key="3">
    <source>
        <dbReference type="Proteomes" id="UP000056450"/>
    </source>
</evidence>
<keyword evidence="1" id="KW-0732">Signal</keyword>
<reference evidence="2 3" key="1">
    <citation type="submission" date="2015-11" db="EMBL/GenBank/DDBJ databases">
        <title>Expanding the genomic diversity of Burkholderia species for the development of highly accurate diagnostics.</title>
        <authorList>
            <person name="Sahl J."/>
            <person name="Keim P."/>
            <person name="Wagner D."/>
        </authorList>
    </citation>
    <scope>NUCLEOTIDE SEQUENCE [LARGE SCALE GENOMIC DNA]</scope>
    <source>
        <strain evidence="2 3">RF32-BP12</strain>
    </source>
</reference>
<name>A0AAP1C589_9BURK</name>
<protein>
    <recommendedName>
        <fullName evidence="4">Secreted protein</fullName>
    </recommendedName>
</protein>
<evidence type="ECO:0000256" key="1">
    <source>
        <dbReference type="SAM" id="SignalP"/>
    </source>
</evidence>
<accession>A0AAP1C589</accession>